<proteinExistence type="predicted"/>
<evidence type="ECO:0000259" key="3">
    <source>
        <dbReference type="Pfam" id="PF04773"/>
    </source>
</evidence>
<feature type="signal peptide" evidence="2">
    <location>
        <begin position="1"/>
        <end position="26"/>
    </location>
</feature>
<evidence type="ECO:0000313" key="5">
    <source>
        <dbReference type="Proteomes" id="UP000774000"/>
    </source>
</evidence>
<evidence type="ECO:0000313" key="4">
    <source>
        <dbReference type="EMBL" id="MBM7556671.1"/>
    </source>
</evidence>
<dbReference type="RefSeq" id="WP_204701446.1">
    <property type="nucleotide sequence ID" value="NZ_JAFBDQ010000006.1"/>
</dbReference>
<evidence type="ECO:0000256" key="2">
    <source>
        <dbReference type="SAM" id="SignalP"/>
    </source>
</evidence>
<dbReference type="InterPro" id="IPR006860">
    <property type="entry name" value="FecR"/>
</dbReference>
<dbReference type="PANTHER" id="PTHR38731">
    <property type="entry name" value="LIPL45-RELATED LIPOPROTEIN-RELATED"/>
    <property type="match status" value="1"/>
</dbReference>
<dbReference type="Gene3D" id="2.60.120.1440">
    <property type="match status" value="1"/>
</dbReference>
<protein>
    <recommendedName>
        <fullName evidence="3">FecR protein domain-containing protein</fullName>
    </recommendedName>
</protein>
<evidence type="ECO:0000256" key="1">
    <source>
        <dbReference type="SAM" id="MobiDB-lite"/>
    </source>
</evidence>
<organism evidence="4 5">
    <name type="scientific">Halanaerobacter jeridensis</name>
    <dbReference type="NCBI Taxonomy" id="706427"/>
    <lineage>
        <taxon>Bacteria</taxon>
        <taxon>Bacillati</taxon>
        <taxon>Bacillota</taxon>
        <taxon>Clostridia</taxon>
        <taxon>Halanaerobiales</taxon>
        <taxon>Halobacteroidaceae</taxon>
        <taxon>Halanaerobacter</taxon>
    </lineage>
</organism>
<feature type="compositionally biased region" description="Low complexity" evidence="1">
    <location>
        <begin position="286"/>
        <end position="329"/>
    </location>
</feature>
<keyword evidence="5" id="KW-1185">Reference proteome</keyword>
<dbReference type="EMBL" id="JAFBDQ010000006">
    <property type="protein sequence ID" value="MBM7556671.1"/>
    <property type="molecule type" value="Genomic_DNA"/>
</dbReference>
<feature type="domain" description="FecR protein" evidence="3">
    <location>
        <begin position="67"/>
        <end position="166"/>
    </location>
</feature>
<name>A0A939BS26_9FIRM</name>
<feature type="compositionally biased region" description="Basic and acidic residues" evidence="1">
    <location>
        <begin position="199"/>
        <end position="284"/>
    </location>
</feature>
<sequence length="335" mass="36235">MRKIFALLLLILVSSILLISPSPIQAANGDIVLQHLSGEVQYKSASWLFFSSRWKDLKESTYLSKGDVIKTGSEGQAQLTFANQARTLIKSNSKLKIVEHDEELGITKVKLSLGEVLTKFVNTVKSGQRFEVETPSAVAGVRGTLFRVVVNDKQETQVAVSEGRVEVSSDGGAVVIEKGEGAIVREKKEKPEVVPAGKIEAEKQQKNEGQGRARGKEKGKGKPEEEWLEENKEWAQEAKKEAKKKAEEAKENGKDKDDHPGNGKDSNKDDDHPGVGNDKDDDHPGNNSSNSNSNSSNNSSNSSSSNNSNSNNSSSNSSNSNSSNSNSNNGRGRGK</sequence>
<dbReference type="PANTHER" id="PTHR38731:SF1">
    <property type="entry name" value="FECR PROTEIN DOMAIN-CONTAINING PROTEIN"/>
    <property type="match status" value="1"/>
</dbReference>
<feature type="region of interest" description="Disordered" evidence="1">
    <location>
        <begin position="186"/>
        <end position="335"/>
    </location>
</feature>
<keyword evidence="2" id="KW-0732">Signal</keyword>
<dbReference type="AlphaFoldDB" id="A0A939BS26"/>
<gene>
    <name evidence="4" type="ORF">JOC47_001522</name>
</gene>
<dbReference type="Pfam" id="PF04773">
    <property type="entry name" value="FecR"/>
    <property type="match status" value="1"/>
</dbReference>
<dbReference type="Proteomes" id="UP000774000">
    <property type="component" value="Unassembled WGS sequence"/>
</dbReference>
<accession>A0A939BS26</accession>
<feature type="chain" id="PRO_5038059364" description="FecR protein domain-containing protein" evidence="2">
    <location>
        <begin position="27"/>
        <end position="335"/>
    </location>
</feature>
<reference evidence="4" key="1">
    <citation type="submission" date="2021-01" db="EMBL/GenBank/DDBJ databases">
        <title>Genomic Encyclopedia of Type Strains, Phase IV (KMG-IV): sequencing the most valuable type-strain genomes for metagenomic binning, comparative biology and taxonomic classification.</title>
        <authorList>
            <person name="Goeker M."/>
        </authorList>
    </citation>
    <scope>NUCLEOTIDE SEQUENCE</scope>
    <source>
        <strain evidence="4">DSM 23230</strain>
    </source>
</reference>
<comment type="caution">
    <text evidence="4">The sequence shown here is derived from an EMBL/GenBank/DDBJ whole genome shotgun (WGS) entry which is preliminary data.</text>
</comment>